<name>A0A0E9QCD3_ANGAN</name>
<proteinExistence type="predicted"/>
<accession>A0A0E9QCD3</accession>
<evidence type="ECO:0000313" key="1">
    <source>
        <dbReference type="EMBL" id="JAH14536.1"/>
    </source>
</evidence>
<organism evidence="1">
    <name type="scientific">Anguilla anguilla</name>
    <name type="common">European freshwater eel</name>
    <name type="synonym">Muraena anguilla</name>
    <dbReference type="NCBI Taxonomy" id="7936"/>
    <lineage>
        <taxon>Eukaryota</taxon>
        <taxon>Metazoa</taxon>
        <taxon>Chordata</taxon>
        <taxon>Craniata</taxon>
        <taxon>Vertebrata</taxon>
        <taxon>Euteleostomi</taxon>
        <taxon>Actinopterygii</taxon>
        <taxon>Neopterygii</taxon>
        <taxon>Teleostei</taxon>
        <taxon>Anguilliformes</taxon>
        <taxon>Anguillidae</taxon>
        <taxon>Anguilla</taxon>
    </lineage>
</organism>
<sequence length="45" mass="5222">MIKKLNSLTLLFIVFVRFFTCCSMCNSFLCKKHSHHAHGFSQNCV</sequence>
<dbReference type="AlphaFoldDB" id="A0A0E9QCD3"/>
<dbReference type="EMBL" id="GBXM01094041">
    <property type="protein sequence ID" value="JAH14536.1"/>
    <property type="molecule type" value="Transcribed_RNA"/>
</dbReference>
<reference evidence="1" key="2">
    <citation type="journal article" date="2015" name="Fish Shellfish Immunol.">
        <title>Early steps in the European eel (Anguilla anguilla)-Vibrio vulnificus interaction in the gills: Role of the RtxA13 toxin.</title>
        <authorList>
            <person name="Callol A."/>
            <person name="Pajuelo D."/>
            <person name="Ebbesson L."/>
            <person name="Teles M."/>
            <person name="MacKenzie S."/>
            <person name="Amaro C."/>
        </authorList>
    </citation>
    <scope>NUCLEOTIDE SEQUENCE</scope>
</reference>
<protein>
    <submittedName>
        <fullName evidence="1">Uncharacterized protein</fullName>
    </submittedName>
</protein>
<reference evidence="1" key="1">
    <citation type="submission" date="2014-11" db="EMBL/GenBank/DDBJ databases">
        <authorList>
            <person name="Amaro Gonzalez C."/>
        </authorList>
    </citation>
    <scope>NUCLEOTIDE SEQUENCE</scope>
</reference>